<comment type="caution">
    <text evidence="1">The sequence shown here is derived from an EMBL/GenBank/DDBJ whole genome shotgun (WGS) entry which is preliminary data.</text>
</comment>
<proteinExistence type="predicted"/>
<keyword evidence="2" id="KW-1185">Reference proteome</keyword>
<dbReference type="Proteomes" id="UP000233551">
    <property type="component" value="Unassembled WGS sequence"/>
</dbReference>
<evidence type="ECO:0000313" key="1">
    <source>
        <dbReference type="EMBL" id="PKI47818.1"/>
    </source>
</evidence>
<reference evidence="1 2" key="1">
    <citation type="submission" date="2017-11" db="EMBL/GenBank/DDBJ databases">
        <title>De-novo sequencing of pomegranate (Punica granatum L.) genome.</title>
        <authorList>
            <person name="Akparov Z."/>
            <person name="Amiraslanov A."/>
            <person name="Hajiyeva S."/>
            <person name="Abbasov M."/>
            <person name="Kaur K."/>
            <person name="Hamwieh A."/>
            <person name="Solovyev V."/>
            <person name="Salamov A."/>
            <person name="Braich B."/>
            <person name="Kosarev P."/>
            <person name="Mahmoud A."/>
            <person name="Hajiyev E."/>
            <person name="Babayeva S."/>
            <person name="Izzatullayeva V."/>
            <person name="Mammadov A."/>
            <person name="Mammadov A."/>
            <person name="Sharifova S."/>
            <person name="Ojaghi J."/>
            <person name="Eynullazada K."/>
            <person name="Bayramov B."/>
            <person name="Abdulazimova A."/>
            <person name="Shahmuradov I."/>
        </authorList>
    </citation>
    <scope>NUCLEOTIDE SEQUENCE [LARGE SCALE GENOMIC DNA]</scope>
    <source>
        <strain evidence="2">cv. AG2017</strain>
        <tissue evidence="1">Leaf</tissue>
    </source>
</reference>
<organism evidence="1 2">
    <name type="scientific">Punica granatum</name>
    <name type="common">Pomegranate</name>
    <dbReference type="NCBI Taxonomy" id="22663"/>
    <lineage>
        <taxon>Eukaryota</taxon>
        <taxon>Viridiplantae</taxon>
        <taxon>Streptophyta</taxon>
        <taxon>Embryophyta</taxon>
        <taxon>Tracheophyta</taxon>
        <taxon>Spermatophyta</taxon>
        <taxon>Magnoliopsida</taxon>
        <taxon>eudicotyledons</taxon>
        <taxon>Gunneridae</taxon>
        <taxon>Pentapetalae</taxon>
        <taxon>rosids</taxon>
        <taxon>malvids</taxon>
        <taxon>Myrtales</taxon>
        <taxon>Lythraceae</taxon>
        <taxon>Punica</taxon>
    </lineage>
</organism>
<name>A0A2I0IV09_PUNGR</name>
<gene>
    <name evidence="1" type="ORF">CRG98_031779</name>
</gene>
<protein>
    <submittedName>
        <fullName evidence="1">Uncharacterized protein</fullName>
    </submittedName>
</protein>
<dbReference type="EMBL" id="PGOL01002454">
    <property type="protein sequence ID" value="PKI47818.1"/>
    <property type="molecule type" value="Genomic_DNA"/>
</dbReference>
<evidence type="ECO:0000313" key="2">
    <source>
        <dbReference type="Proteomes" id="UP000233551"/>
    </source>
</evidence>
<sequence>MGQAAASEWAKASERVVASVWAVAVRDFLGESNLSPCPIFWEIKPRRRVGEEAPRHKCVSGFVAIVNDVTEMSERVCSGRRQIGISSAYFFGVMSLLGIPCLKQAGDDGFWWLGFEAERLDKEGQWYRVLWFFFTVDKSRISCLWAIDTCKPNISDRELSMSTGSIGGGGVSCGCRGGFGMFEW</sequence>
<accession>A0A2I0IV09</accession>
<dbReference type="AlphaFoldDB" id="A0A2I0IV09"/>